<dbReference type="PANTHER" id="PTHR34978">
    <property type="entry name" value="POSSIBLE SENSOR-TRANSDUCER PROTEIN BLAR"/>
    <property type="match status" value="1"/>
</dbReference>
<dbReference type="Proteomes" id="UP000093925">
    <property type="component" value="Unassembled WGS sequence"/>
</dbReference>
<evidence type="ECO:0000256" key="1">
    <source>
        <dbReference type="ARBA" id="ARBA00022670"/>
    </source>
</evidence>
<dbReference type="Pfam" id="PF01435">
    <property type="entry name" value="Peptidase_M48"/>
    <property type="match status" value="1"/>
</dbReference>
<feature type="transmembrane region" description="Helical" evidence="7">
    <location>
        <begin position="39"/>
        <end position="58"/>
    </location>
</feature>
<dbReference type="RefSeq" id="WP_065138133.1">
    <property type="nucleotide sequence ID" value="NZ_LZLM01000013.1"/>
</dbReference>
<evidence type="ECO:0000313" key="9">
    <source>
        <dbReference type="EMBL" id="OBJ90321.1"/>
    </source>
</evidence>
<evidence type="ECO:0000313" key="10">
    <source>
        <dbReference type="Proteomes" id="UP000093925"/>
    </source>
</evidence>
<sequence>MSFAICLLLYSAAVLVAVPPLLAESTQLEHSPRLGVAAWLMAIGTVLLSWIAAAGMIVNSVAAHWRDPRAFVHSCIAWLLVVVDQSIGVAPITLGLIAATLVLLAAAACVRLARTLVRMRARAHAHAAAVRLVGHRRGDAFVVVEAVTPAAYCVAGRPPAIVVTSGALAALDDRELAAVLAHERAHLNGYHLSVVTALRGVATVFPKLSLMRQGANEVSRLLEMCADDASARRHGAAVLLSGLLKMCRATPEGTLAAADVAVLARAERLATTPDARAEAKARTALLGMIAVMITAPVVTAALTASGVLMCHFSR</sequence>
<dbReference type="InterPro" id="IPR001915">
    <property type="entry name" value="Peptidase_M48"/>
</dbReference>
<feature type="transmembrane region" description="Helical" evidence="7">
    <location>
        <begin position="70"/>
        <end position="88"/>
    </location>
</feature>
<proteinExistence type="inferred from homology"/>
<dbReference type="GO" id="GO:0006508">
    <property type="term" value="P:proteolysis"/>
    <property type="evidence" value="ECO:0007669"/>
    <property type="project" value="UniProtKB-KW"/>
</dbReference>
<feature type="transmembrane region" description="Helical" evidence="7">
    <location>
        <begin position="94"/>
        <end position="113"/>
    </location>
</feature>
<protein>
    <submittedName>
        <fullName evidence="9">Peptidase M48</fullName>
    </submittedName>
</protein>
<keyword evidence="7" id="KW-1133">Transmembrane helix</keyword>
<keyword evidence="2" id="KW-0479">Metal-binding</keyword>
<name>A0A1A3L2C4_MYCAS</name>
<keyword evidence="7" id="KW-0812">Transmembrane</keyword>
<evidence type="ECO:0000256" key="5">
    <source>
        <dbReference type="ARBA" id="ARBA00023049"/>
    </source>
</evidence>
<feature type="transmembrane region" description="Helical" evidence="7">
    <location>
        <begin position="285"/>
        <end position="309"/>
    </location>
</feature>
<dbReference type="AlphaFoldDB" id="A0A1A3L2C4"/>
<organism evidence="9 10">
    <name type="scientific">Mycobacterium asiaticum</name>
    <dbReference type="NCBI Taxonomy" id="1790"/>
    <lineage>
        <taxon>Bacteria</taxon>
        <taxon>Bacillati</taxon>
        <taxon>Actinomycetota</taxon>
        <taxon>Actinomycetes</taxon>
        <taxon>Mycobacteriales</taxon>
        <taxon>Mycobacteriaceae</taxon>
        <taxon>Mycobacterium</taxon>
    </lineage>
</organism>
<keyword evidence="5 6" id="KW-0482">Metalloprotease</keyword>
<evidence type="ECO:0000256" key="2">
    <source>
        <dbReference type="ARBA" id="ARBA00022723"/>
    </source>
</evidence>
<dbReference type="GO" id="GO:0046872">
    <property type="term" value="F:metal ion binding"/>
    <property type="evidence" value="ECO:0007669"/>
    <property type="project" value="UniProtKB-KW"/>
</dbReference>
<feature type="domain" description="Peptidase M48" evidence="8">
    <location>
        <begin position="139"/>
        <end position="198"/>
    </location>
</feature>
<evidence type="ECO:0000256" key="3">
    <source>
        <dbReference type="ARBA" id="ARBA00022801"/>
    </source>
</evidence>
<accession>A0A1A3L2C4</accession>
<evidence type="ECO:0000256" key="6">
    <source>
        <dbReference type="RuleBase" id="RU003983"/>
    </source>
</evidence>
<comment type="cofactor">
    <cofactor evidence="6">
        <name>Zn(2+)</name>
        <dbReference type="ChEBI" id="CHEBI:29105"/>
    </cofactor>
    <text evidence="6">Binds 1 zinc ion per subunit.</text>
</comment>
<reference evidence="9 10" key="1">
    <citation type="submission" date="2016-06" db="EMBL/GenBank/DDBJ databases">
        <authorList>
            <person name="Kjaerup R.B."/>
            <person name="Dalgaard T.S."/>
            <person name="Juul-Madsen H.R."/>
        </authorList>
    </citation>
    <scope>NUCLEOTIDE SEQUENCE [LARGE SCALE GENOMIC DNA]</scope>
    <source>
        <strain evidence="9 10">1276495.2</strain>
    </source>
</reference>
<gene>
    <name evidence="9" type="ORF">A5640_02875</name>
</gene>
<dbReference type="InterPro" id="IPR052173">
    <property type="entry name" value="Beta-lactam_resp_regulator"/>
</dbReference>
<keyword evidence="4 6" id="KW-0862">Zinc</keyword>
<dbReference type="Gene3D" id="3.30.2010.10">
    <property type="entry name" value="Metalloproteases ('zincins'), catalytic domain"/>
    <property type="match status" value="1"/>
</dbReference>
<keyword evidence="7" id="KW-0472">Membrane</keyword>
<dbReference type="PANTHER" id="PTHR34978:SF3">
    <property type="entry name" value="SLR0241 PROTEIN"/>
    <property type="match status" value="1"/>
</dbReference>
<dbReference type="EMBL" id="LZLM01000013">
    <property type="protein sequence ID" value="OBJ90321.1"/>
    <property type="molecule type" value="Genomic_DNA"/>
</dbReference>
<evidence type="ECO:0000256" key="4">
    <source>
        <dbReference type="ARBA" id="ARBA00022833"/>
    </source>
</evidence>
<keyword evidence="1 6" id="KW-0645">Protease</keyword>
<comment type="caution">
    <text evidence="9">The sequence shown here is derived from an EMBL/GenBank/DDBJ whole genome shotgun (WGS) entry which is preliminary data.</text>
</comment>
<evidence type="ECO:0000259" key="8">
    <source>
        <dbReference type="Pfam" id="PF01435"/>
    </source>
</evidence>
<evidence type="ECO:0000256" key="7">
    <source>
        <dbReference type="SAM" id="Phobius"/>
    </source>
</evidence>
<keyword evidence="3 6" id="KW-0378">Hydrolase</keyword>
<comment type="similarity">
    <text evidence="6">Belongs to the peptidase M48 family.</text>
</comment>
<dbReference type="GO" id="GO:0004222">
    <property type="term" value="F:metalloendopeptidase activity"/>
    <property type="evidence" value="ECO:0007669"/>
    <property type="project" value="InterPro"/>
</dbReference>
<dbReference type="CDD" id="cd07326">
    <property type="entry name" value="M56_BlaR1_MecR1_like"/>
    <property type="match status" value="1"/>
</dbReference>